<sequence>MRPAQPGELRPVESETIRSYYSSSATGVSTWRPKRTFEVNSGGTRYPWPYPLHSKVLTGSGSGSVLIWKKFAVELKIFSSVRHAYLFRLTCERRQVEHHSEQTTFRRLSACFANVRQYRAFLREISKSVVFEMFIFLCVAFAAGASRSCCSSSGLGQDSPQVDTSYVDPYRYVERDPRKYYVQEPSRNQEPNSRQNEDLLNRFLETQNPKYFDPRKYPEQVRPDDPELLRDRDGTPPGGIRTDYIPDKEIRNLLYQIDSVLSEQCTANVDAQWAFETNINEATQLAAVNSTAGTSSMDPSVKVLAVGESASTFLIRNSIKLLSRRATPPMSHPERQILRRSWREVATGMNCSTRGSNGTGEAGRKSEIYSTKSSTLAITQHDLTVNFTDYTEYLWFPYESYNFRQDVEEAWEEIRPLYEQLHAYVRRKLRDLYGPEKLSREAPLPAHVLGNMWGQSWGNILDVTIPYPGKTFSDVTPQMLQQGYTPLTMFRLAEEFFLSLNLSGMPPDFWAHSMLEEPPDRSVFTKRSAMPSPCALDRPNICQRSDSCSIRTTIRLITSTICTQWPLTNCHSSHSALPWTRGVGMFSKGTYPKNATIAIGGTTGEFNLHQFVFLVEELFYFKLTAVKMAN</sequence>
<dbReference type="InterPro" id="IPR001548">
    <property type="entry name" value="Peptidase_M2"/>
</dbReference>
<dbReference type="EMBL" id="CADCXU010027057">
    <property type="protein sequence ID" value="CAB0013978.1"/>
    <property type="molecule type" value="Genomic_DNA"/>
</dbReference>
<dbReference type="GO" id="GO:0008241">
    <property type="term" value="F:peptidyl-dipeptidase activity"/>
    <property type="evidence" value="ECO:0007669"/>
    <property type="project" value="InterPro"/>
</dbReference>
<feature type="binding site" evidence="5">
    <location>
        <position position="398"/>
    </location>
    <ligand>
        <name>chloride</name>
        <dbReference type="ChEBI" id="CHEBI:17996"/>
        <label>1</label>
    </ligand>
</feature>
<feature type="compositionally biased region" description="Basic and acidic residues" evidence="8">
    <location>
        <begin position="213"/>
        <end position="234"/>
    </location>
</feature>
<reference evidence="9 10" key="1">
    <citation type="submission" date="2020-02" db="EMBL/GenBank/DDBJ databases">
        <authorList>
            <person name="Ferguson B K."/>
        </authorList>
    </citation>
    <scope>NUCLEOTIDE SEQUENCE [LARGE SCALE GENOMIC DNA]</scope>
</reference>
<dbReference type="PROSITE" id="PS52011">
    <property type="entry name" value="PEPTIDASE_M2"/>
    <property type="match status" value="1"/>
</dbReference>
<keyword evidence="7" id="KW-0862">Zinc</keyword>
<dbReference type="PANTHER" id="PTHR10514">
    <property type="entry name" value="ANGIOTENSIN-CONVERTING ENZYME"/>
    <property type="match status" value="1"/>
</dbReference>
<dbReference type="GO" id="GO:0004180">
    <property type="term" value="F:carboxypeptidase activity"/>
    <property type="evidence" value="ECO:0007669"/>
    <property type="project" value="UniProtKB-KW"/>
</dbReference>
<keyword evidence="7" id="KW-0482">Metalloprotease</keyword>
<keyword evidence="7" id="KW-0378">Hydrolase</keyword>
<comment type="caution">
    <text evidence="6">Lacks conserved residue(s) required for the propagation of feature annotation.</text>
</comment>
<keyword evidence="2" id="KW-0732">Signal</keyword>
<dbReference type="EC" id="3.4.-.-" evidence="7"/>
<keyword evidence="7" id="KW-0645">Protease</keyword>
<evidence type="ECO:0000256" key="1">
    <source>
        <dbReference type="ARBA" id="ARBA00008139"/>
    </source>
</evidence>
<dbReference type="SUPFAM" id="SSF55486">
    <property type="entry name" value="Metalloproteases ('zincins'), catalytic domain"/>
    <property type="match status" value="1"/>
</dbReference>
<keyword evidence="7" id="KW-0121">Carboxypeptidase</keyword>
<evidence type="ECO:0000256" key="2">
    <source>
        <dbReference type="ARBA" id="ARBA00022729"/>
    </source>
</evidence>
<keyword evidence="10" id="KW-1185">Reference proteome</keyword>
<evidence type="ECO:0000256" key="5">
    <source>
        <dbReference type="PIRSR" id="PIRSR601548-2"/>
    </source>
</evidence>
<accession>A0A6H5HBY0</accession>
<dbReference type="PANTHER" id="PTHR10514:SF40">
    <property type="entry name" value="ANGIOTENSIN-CONVERTING ENZYME"/>
    <property type="match status" value="1"/>
</dbReference>
<gene>
    <name evidence="9" type="ORF">NTEN_LOCUS18517</name>
</gene>
<dbReference type="PRINTS" id="PR00791">
    <property type="entry name" value="PEPDIPTASEA"/>
</dbReference>
<keyword evidence="7" id="KW-0479">Metal-binding</keyword>
<dbReference type="GO" id="GO:0006508">
    <property type="term" value="P:proteolysis"/>
    <property type="evidence" value="ECO:0007669"/>
    <property type="project" value="UniProtKB-KW"/>
</dbReference>
<keyword evidence="3" id="KW-1015">Disulfide bond</keyword>
<dbReference type="OrthoDB" id="10029630at2759"/>
<evidence type="ECO:0000256" key="4">
    <source>
        <dbReference type="ARBA" id="ARBA00023180"/>
    </source>
</evidence>
<evidence type="ECO:0000256" key="8">
    <source>
        <dbReference type="SAM" id="MobiDB-lite"/>
    </source>
</evidence>
<dbReference type="AlphaFoldDB" id="A0A6H5HBY0"/>
<evidence type="ECO:0000313" key="9">
    <source>
        <dbReference type="EMBL" id="CAB0013978.1"/>
    </source>
</evidence>
<dbReference type="Pfam" id="PF01401">
    <property type="entry name" value="Peptidase_M2"/>
    <property type="match status" value="1"/>
</dbReference>
<evidence type="ECO:0000256" key="6">
    <source>
        <dbReference type="PROSITE-ProRule" id="PRU01355"/>
    </source>
</evidence>
<name>A0A6H5HBY0_9HEMI</name>
<evidence type="ECO:0000256" key="3">
    <source>
        <dbReference type="ARBA" id="ARBA00023157"/>
    </source>
</evidence>
<feature type="region of interest" description="Disordered" evidence="8">
    <location>
        <begin position="213"/>
        <end position="242"/>
    </location>
</feature>
<dbReference type="GO" id="GO:0046872">
    <property type="term" value="F:metal ion binding"/>
    <property type="evidence" value="ECO:0007669"/>
    <property type="project" value="UniProtKB-KW"/>
</dbReference>
<comment type="cofactor">
    <cofactor evidence="7">
        <name>Zn(2+)</name>
        <dbReference type="ChEBI" id="CHEBI:29105"/>
    </cofactor>
    <text evidence="7">Binds 1 zinc ion per subunit.</text>
</comment>
<dbReference type="Proteomes" id="UP000479000">
    <property type="component" value="Unassembled WGS sequence"/>
</dbReference>
<comment type="similarity">
    <text evidence="1 6 7">Belongs to the peptidase M2 family.</text>
</comment>
<evidence type="ECO:0000256" key="7">
    <source>
        <dbReference type="RuleBase" id="RU361144"/>
    </source>
</evidence>
<proteinExistence type="inferred from homology"/>
<evidence type="ECO:0000313" key="10">
    <source>
        <dbReference type="Proteomes" id="UP000479000"/>
    </source>
</evidence>
<protein>
    <recommendedName>
        <fullName evidence="7">Angiotensin-converting enzyme</fullName>
        <ecNumber evidence="7">3.4.-.-</ecNumber>
    </recommendedName>
</protein>
<organism evidence="9 10">
    <name type="scientific">Nesidiocoris tenuis</name>
    <dbReference type="NCBI Taxonomy" id="355587"/>
    <lineage>
        <taxon>Eukaryota</taxon>
        <taxon>Metazoa</taxon>
        <taxon>Ecdysozoa</taxon>
        <taxon>Arthropoda</taxon>
        <taxon>Hexapoda</taxon>
        <taxon>Insecta</taxon>
        <taxon>Pterygota</taxon>
        <taxon>Neoptera</taxon>
        <taxon>Paraneoptera</taxon>
        <taxon>Hemiptera</taxon>
        <taxon>Heteroptera</taxon>
        <taxon>Panheteroptera</taxon>
        <taxon>Cimicomorpha</taxon>
        <taxon>Miridae</taxon>
        <taxon>Dicyphina</taxon>
        <taxon>Nesidiocoris</taxon>
    </lineage>
</organism>
<dbReference type="GO" id="GO:0005886">
    <property type="term" value="C:plasma membrane"/>
    <property type="evidence" value="ECO:0007669"/>
    <property type="project" value="TreeGrafter"/>
</dbReference>
<keyword evidence="4 7" id="KW-0325">Glycoprotein</keyword>
<dbReference type="GO" id="GO:0008237">
    <property type="term" value="F:metallopeptidase activity"/>
    <property type="evidence" value="ECO:0007669"/>
    <property type="project" value="UniProtKB-KW"/>
</dbReference>